<dbReference type="InterPro" id="IPR051791">
    <property type="entry name" value="Pra-immunoreactive"/>
</dbReference>
<dbReference type="PATRIC" id="fig|292564.3.peg.925"/>
<evidence type="ECO:0000313" key="10">
    <source>
        <dbReference type="Proteomes" id="UP000010388"/>
    </source>
</evidence>
<keyword evidence="2" id="KW-1003">Cell membrane</keyword>
<evidence type="ECO:0000256" key="1">
    <source>
        <dbReference type="ARBA" id="ARBA00004651"/>
    </source>
</evidence>
<evidence type="ECO:0000256" key="2">
    <source>
        <dbReference type="ARBA" id="ARBA00022475"/>
    </source>
</evidence>
<dbReference type="Pfam" id="PF06271">
    <property type="entry name" value="RDD"/>
    <property type="match status" value="1"/>
</dbReference>
<dbReference type="HOGENOM" id="CLU_053152_3_2_3"/>
<keyword evidence="3 7" id="KW-0812">Transmembrane</keyword>
<feature type="transmembrane region" description="Helical" evidence="7">
    <location>
        <begin position="50"/>
        <end position="69"/>
    </location>
</feature>
<sequence length="172" mass="18656">MERSETSPAPAIAYAGFWIRAAASLIDSLLMLIITAPLPLLLYVVADETAVLVVSTVVSALVVILFWRWKQGTPGKLMLRLRIVDAGTGGEPGLRQWCLRYVGYVISTLPLLLGFFWAAWDPRRQGWHDKLAGTVVIRVPRRTVPPPKRATGGATGAGNAGAGPPDPHRLRP</sequence>
<evidence type="ECO:0000313" key="9">
    <source>
        <dbReference type="EMBL" id="AFY28154.1"/>
    </source>
</evidence>
<dbReference type="PANTHER" id="PTHR36115:SF4">
    <property type="entry name" value="MEMBRANE PROTEIN"/>
    <property type="match status" value="1"/>
</dbReference>
<reference evidence="10" key="1">
    <citation type="journal article" date="2013" name="Proc. Natl. Acad. Sci. U.S.A.">
        <title>Improving the coverage of the cyanobacterial phylum using diversity-driven genome sequencing.</title>
        <authorList>
            <person name="Shih P.M."/>
            <person name="Wu D."/>
            <person name="Latifi A."/>
            <person name="Axen S.D."/>
            <person name="Fewer D.P."/>
            <person name="Talla E."/>
            <person name="Calteau A."/>
            <person name="Cai F."/>
            <person name="Tandeau de Marsac N."/>
            <person name="Rippka R."/>
            <person name="Herdman M."/>
            <person name="Sivonen K."/>
            <person name="Coursin T."/>
            <person name="Laurent T."/>
            <person name="Goodwin L."/>
            <person name="Nolan M."/>
            <person name="Davenport K.W."/>
            <person name="Han C.S."/>
            <person name="Rubin E.M."/>
            <person name="Eisen J.A."/>
            <person name="Woyke T."/>
            <person name="Gugger M."/>
            <person name="Kerfeld C.A."/>
        </authorList>
    </citation>
    <scope>NUCLEOTIDE SEQUENCE [LARGE SCALE GENOMIC DNA]</scope>
    <source>
        <strain evidence="10">ATCC 27147 / PCC 6307</strain>
    </source>
</reference>
<dbReference type="KEGG" id="cgc:Cyagr_0972"/>
<feature type="transmembrane region" description="Helical" evidence="7">
    <location>
        <begin position="101"/>
        <end position="120"/>
    </location>
</feature>
<feature type="transmembrane region" description="Helical" evidence="7">
    <location>
        <begin position="12"/>
        <end position="38"/>
    </location>
</feature>
<evidence type="ECO:0000256" key="4">
    <source>
        <dbReference type="ARBA" id="ARBA00022989"/>
    </source>
</evidence>
<dbReference type="STRING" id="292564.Cyagr_0972"/>
<dbReference type="RefSeq" id="WP_015108608.1">
    <property type="nucleotide sequence ID" value="NC_019675.1"/>
</dbReference>
<dbReference type="Proteomes" id="UP000010388">
    <property type="component" value="Chromosome"/>
</dbReference>
<keyword evidence="4 7" id="KW-1133">Transmembrane helix</keyword>
<feature type="domain" description="RDD" evidence="8">
    <location>
        <begin position="14"/>
        <end position="133"/>
    </location>
</feature>
<comment type="subcellular location">
    <subcellularLocation>
        <location evidence="1">Cell membrane</location>
        <topology evidence="1">Multi-pass membrane protein</topology>
    </subcellularLocation>
</comment>
<organism evidence="9 10">
    <name type="scientific">Cyanobium gracile (strain ATCC 27147 / PCC 6307)</name>
    <dbReference type="NCBI Taxonomy" id="292564"/>
    <lineage>
        <taxon>Bacteria</taxon>
        <taxon>Bacillati</taxon>
        <taxon>Cyanobacteriota</taxon>
        <taxon>Cyanophyceae</taxon>
        <taxon>Synechococcales</taxon>
        <taxon>Prochlorococcaceae</taxon>
        <taxon>Cyanobium</taxon>
    </lineage>
</organism>
<proteinExistence type="predicted"/>
<evidence type="ECO:0000256" key="5">
    <source>
        <dbReference type="ARBA" id="ARBA00023136"/>
    </source>
</evidence>
<dbReference type="PANTHER" id="PTHR36115">
    <property type="entry name" value="PROLINE-RICH ANTIGEN HOMOLOG-RELATED"/>
    <property type="match status" value="1"/>
</dbReference>
<evidence type="ECO:0000259" key="8">
    <source>
        <dbReference type="Pfam" id="PF06271"/>
    </source>
</evidence>
<accession>K9P6G5</accession>
<protein>
    <submittedName>
        <fullName evidence="9">Putative membrane protein/domain protein</fullName>
    </submittedName>
</protein>
<evidence type="ECO:0000256" key="6">
    <source>
        <dbReference type="SAM" id="MobiDB-lite"/>
    </source>
</evidence>
<dbReference type="OrthoDB" id="9762169at2"/>
<dbReference type="EMBL" id="CP003495">
    <property type="protein sequence ID" value="AFY28154.1"/>
    <property type="molecule type" value="Genomic_DNA"/>
</dbReference>
<dbReference type="eggNOG" id="COG1714">
    <property type="taxonomic scope" value="Bacteria"/>
</dbReference>
<dbReference type="InterPro" id="IPR010432">
    <property type="entry name" value="RDD"/>
</dbReference>
<evidence type="ECO:0000256" key="3">
    <source>
        <dbReference type="ARBA" id="ARBA00022692"/>
    </source>
</evidence>
<dbReference type="AlphaFoldDB" id="K9P6G5"/>
<dbReference type="GO" id="GO:0005886">
    <property type="term" value="C:plasma membrane"/>
    <property type="evidence" value="ECO:0007669"/>
    <property type="project" value="UniProtKB-SubCell"/>
</dbReference>
<evidence type="ECO:0000256" key="7">
    <source>
        <dbReference type="SAM" id="Phobius"/>
    </source>
</evidence>
<gene>
    <name evidence="9" type="ordered locus">Cyagr_0972</name>
</gene>
<feature type="region of interest" description="Disordered" evidence="6">
    <location>
        <begin position="143"/>
        <end position="172"/>
    </location>
</feature>
<keyword evidence="5 7" id="KW-0472">Membrane</keyword>
<name>K9P6G5_CYAGP</name>